<dbReference type="Gene3D" id="3.40.50.2000">
    <property type="entry name" value="Glycogen Phosphorylase B"/>
    <property type="match status" value="2"/>
</dbReference>
<dbReference type="Pfam" id="PF00534">
    <property type="entry name" value="Glycos_transf_1"/>
    <property type="match status" value="1"/>
</dbReference>
<keyword evidence="4" id="KW-1185">Reference proteome</keyword>
<dbReference type="RefSeq" id="WP_109626674.1">
    <property type="nucleotide sequence ID" value="NZ_JANKBI010000004.1"/>
</dbReference>
<dbReference type="PANTHER" id="PTHR45947">
    <property type="entry name" value="SULFOQUINOVOSYL TRANSFERASE SQD2"/>
    <property type="match status" value="1"/>
</dbReference>
<protein>
    <submittedName>
        <fullName evidence="3">Glycosyltransferase involved in cell wall biosynthesis</fullName>
    </submittedName>
</protein>
<dbReference type="EMBL" id="QGGY01000006">
    <property type="protein sequence ID" value="PWJ75617.1"/>
    <property type="molecule type" value="Genomic_DNA"/>
</dbReference>
<organism evidence="3 4">
    <name type="scientific">Murimonas intestini</name>
    <dbReference type="NCBI Taxonomy" id="1337051"/>
    <lineage>
        <taxon>Bacteria</taxon>
        <taxon>Bacillati</taxon>
        <taxon>Bacillota</taxon>
        <taxon>Clostridia</taxon>
        <taxon>Lachnospirales</taxon>
        <taxon>Lachnospiraceae</taxon>
        <taxon>Murimonas</taxon>
    </lineage>
</organism>
<dbReference type="PANTHER" id="PTHR45947:SF3">
    <property type="entry name" value="SULFOQUINOVOSYL TRANSFERASE SQD2"/>
    <property type="match status" value="1"/>
</dbReference>
<feature type="domain" description="Glycosyltransferase subfamily 4-like N-terminal" evidence="2">
    <location>
        <begin position="15"/>
        <end position="183"/>
    </location>
</feature>
<evidence type="ECO:0000313" key="4">
    <source>
        <dbReference type="Proteomes" id="UP000245412"/>
    </source>
</evidence>
<feature type="domain" description="Glycosyl transferase family 1" evidence="1">
    <location>
        <begin position="188"/>
        <end position="345"/>
    </location>
</feature>
<dbReference type="Proteomes" id="UP000245412">
    <property type="component" value="Unassembled WGS sequence"/>
</dbReference>
<dbReference type="InterPro" id="IPR050194">
    <property type="entry name" value="Glycosyltransferase_grp1"/>
</dbReference>
<evidence type="ECO:0000259" key="2">
    <source>
        <dbReference type="Pfam" id="PF13439"/>
    </source>
</evidence>
<dbReference type="SUPFAM" id="SSF53756">
    <property type="entry name" value="UDP-Glycosyltransferase/glycogen phosphorylase"/>
    <property type="match status" value="1"/>
</dbReference>
<dbReference type="AlphaFoldDB" id="A0AB73T4I3"/>
<dbReference type="InterPro" id="IPR028098">
    <property type="entry name" value="Glyco_trans_4-like_N"/>
</dbReference>
<dbReference type="Pfam" id="PF13439">
    <property type="entry name" value="Glyco_transf_4"/>
    <property type="match status" value="1"/>
</dbReference>
<dbReference type="InterPro" id="IPR001296">
    <property type="entry name" value="Glyco_trans_1"/>
</dbReference>
<evidence type="ECO:0000259" key="1">
    <source>
        <dbReference type="Pfam" id="PF00534"/>
    </source>
</evidence>
<evidence type="ECO:0000313" key="3">
    <source>
        <dbReference type="EMBL" id="PWJ75617.1"/>
    </source>
</evidence>
<name>A0AB73T4I3_9FIRM</name>
<proteinExistence type="predicted"/>
<dbReference type="GO" id="GO:0016757">
    <property type="term" value="F:glycosyltransferase activity"/>
    <property type="evidence" value="ECO:0007669"/>
    <property type="project" value="InterPro"/>
</dbReference>
<comment type="caution">
    <text evidence="3">The sequence shown here is derived from an EMBL/GenBank/DDBJ whole genome shotgun (WGS) entry which is preliminary data.</text>
</comment>
<reference evidence="3 4" key="1">
    <citation type="submission" date="2018-05" db="EMBL/GenBank/DDBJ databases">
        <authorList>
            <person name="Goeker M."/>
            <person name="Huntemann M."/>
            <person name="Clum A."/>
            <person name="Pillay M."/>
            <person name="Palaniappan K."/>
            <person name="Varghese N."/>
            <person name="Mikhailova N."/>
            <person name="Stamatis D."/>
            <person name="Reddy T."/>
            <person name="Daum C."/>
            <person name="Shapiro N."/>
            <person name="Ivanova N."/>
            <person name="Kyrpides N."/>
            <person name="Woyke T."/>
        </authorList>
    </citation>
    <scope>NUCLEOTIDE SEQUENCE [LARGE SCALE GENOMIC DNA]</scope>
    <source>
        <strain evidence="3 4">DSM 26524</strain>
    </source>
</reference>
<sequence length="389" mass="44573">MKILLIVDQFDNGNNGTTMTSQRLYEGLKELGHEVRVVSTGESRKDKYVVKEYYLTPIVHHIVTKQGMTFAKPDENILREAIGWAELVHFILPFQLASRGLAIAKELGVVHTAAFHLQPENITYTLGMGTSPGVNKKLYQFFYSHFYREFTHIHCPSEFIAGELKKNGYEAKLHVISNGVDPDFVYEKKEKPAELQGRFVIVMVGRYSNEKRQDVLLEAVRLSRFSDRIRVVLAGQGLNHHKYERLGKKLPNPPILKFYSHEGLLDVLAWSDLYVHAADAEIEAISCLEAIARGLVPVIADSEKSATPQFALDERSLFEAGNSRDLAEKIDYWIEQDEERRRMEKVYSEHAMKYNLKSCVKKMEEMFTEALMEDEQWQSQEAGVDYAGY</sequence>
<gene>
    <name evidence="3" type="ORF">C7383_106187</name>
</gene>
<accession>A0AB73T4I3</accession>